<sequence>MRLLLSSMMLDPLAMRGLLLLQGSLLSGTVQQIQQRNPSRRRRRHHHDHKVLQIGPDVKFSLLTLIERDRLPWLARHRRRCRRRSFSRSRRCLSRNFRCHRAGRLRHDLVRRRDTRSLILTPVRPNQRPSHRHPNHQQYHERRPQHDAFWFKFNERLRRPPPADISFRCPRQVQPSWSSTLLANDDGSRVPIFLPPRALVRVLLMFFDVVTARARATFGYL</sequence>
<protein>
    <submittedName>
        <fullName evidence="2">(northern house mosquito) hypothetical protein</fullName>
    </submittedName>
</protein>
<reference evidence="2" key="1">
    <citation type="submission" date="2021-05" db="EMBL/GenBank/DDBJ databases">
        <authorList>
            <person name="Alioto T."/>
            <person name="Alioto T."/>
            <person name="Gomez Garrido J."/>
        </authorList>
    </citation>
    <scope>NUCLEOTIDE SEQUENCE</scope>
</reference>
<evidence type="ECO:0000256" key="1">
    <source>
        <dbReference type="SAM" id="SignalP"/>
    </source>
</evidence>
<proteinExistence type="predicted"/>
<dbReference type="EMBL" id="HBUE01257342">
    <property type="protein sequence ID" value="CAG6557152.1"/>
    <property type="molecule type" value="Transcribed_RNA"/>
</dbReference>
<accession>A0A8D8N9J2</accession>
<organism evidence="2">
    <name type="scientific">Culex pipiens</name>
    <name type="common">House mosquito</name>
    <dbReference type="NCBI Taxonomy" id="7175"/>
    <lineage>
        <taxon>Eukaryota</taxon>
        <taxon>Metazoa</taxon>
        <taxon>Ecdysozoa</taxon>
        <taxon>Arthropoda</taxon>
        <taxon>Hexapoda</taxon>
        <taxon>Insecta</taxon>
        <taxon>Pterygota</taxon>
        <taxon>Neoptera</taxon>
        <taxon>Endopterygota</taxon>
        <taxon>Diptera</taxon>
        <taxon>Nematocera</taxon>
        <taxon>Culicoidea</taxon>
        <taxon>Culicidae</taxon>
        <taxon>Culicinae</taxon>
        <taxon>Culicini</taxon>
        <taxon>Culex</taxon>
        <taxon>Culex</taxon>
    </lineage>
</organism>
<feature type="chain" id="PRO_5036261541" evidence="1">
    <location>
        <begin position="17"/>
        <end position="221"/>
    </location>
</feature>
<keyword evidence="1" id="KW-0732">Signal</keyword>
<dbReference type="EMBL" id="HBUE01152336">
    <property type="protein sequence ID" value="CAG6505848.1"/>
    <property type="molecule type" value="Transcribed_RNA"/>
</dbReference>
<evidence type="ECO:0000313" key="2">
    <source>
        <dbReference type="EMBL" id="CAG6557152.1"/>
    </source>
</evidence>
<feature type="signal peptide" evidence="1">
    <location>
        <begin position="1"/>
        <end position="16"/>
    </location>
</feature>
<name>A0A8D8N9J2_CULPI</name>
<dbReference type="AlphaFoldDB" id="A0A8D8N9J2"/>